<keyword evidence="4 7" id="KW-0812">Transmembrane</keyword>
<dbReference type="AlphaFoldDB" id="A0A5P2G3C5"/>
<protein>
    <submittedName>
        <fullName evidence="9">Cation:proton antiporter</fullName>
    </submittedName>
</protein>
<evidence type="ECO:0000256" key="5">
    <source>
        <dbReference type="ARBA" id="ARBA00022989"/>
    </source>
</evidence>
<dbReference type="OrthoDB" id="9781411at2"/>
<feature type="domain" description="Cation/H+ exchanger transmembrane" evidence="8">
    <location>
        <begin position="15"/>
        <end position="375"/>
    </location>
</feature>
<dbReference type="PANTHER" id="PTHR42751">
    <property type="entry name" value="SODIUM/HYDROGEN EXCHANGER FAMILY/TRKA DOMAIN PROTEIN"/>
    <property type="match status" value="1"/>
</dbReference>
<keyword evidence="3" id="KW-0813">Transport</keyword>
<dbReference type="Gene3D" id="1.20.1530.20">
    <property type="match status" value="1"/>
</dbReference>
<evidence type="ECO:0000256" key="1">
    <source>
        <dbReference type="ARBA" id="ARBA00004141"/>
    </source>
</evidence>
<dbReference type="GO" id="GO:1902600">
    <property type="term" value="P:proton transmembrane transport"/>
    <property type="evidence" value="ECO:0007669"/>
    <property type="project" value="InterPro"/>
</dbReference>
<dbReference type="KEGG" id="arac:E0W69_017205"/>
<name>A0A5P2G3C5_9BACT</name>
<organism evidence="9 10">
    <name type="scientific">Rhizosphaericola mali</name>
    <dbReference type="NCBI Taxonomy" id="2545455"/>
    <lineage>
        <taxon>Bacteria</taxon>
        <taxon>Pseudomonadati</taxon>
        <taxon>Bacteroidota</taxon>
        <taxon>Chitinophagia</taxon>
        <taxon>Chitinophagales</taxon>
        <taxon>Chitinophagaceae</taxon>
        <taxon>Rhizosphaericola</taxon>
    </lineage>
</organism>
<gene>
    <name evidence="9" type="ORF">E0W69_017205</name>
</gene>
<feature type="transmembrane region" description="Helical" evidence="7">
    <location>
        <begin position="171"/>
        <end position="192"/>
    </location>
</feature>
<feature type="transmembrane region" description="Helical" evidence="7">
    <location>
        <begin position="294"/>
        <end position="316"/>
    </location>
</feature>
<accession>A0A5P2G3C5</accession>
<evidence type="ECO:0000259" key="8">
    <source>
        <dbReference type="Pfam" id="PF00999"/>
    </source>
</evidence>
<evidence type="ECO:0000256" key="2">
    <source>
        <dbReference type="ARBA" id="ARBA00005551"/>
    </source>
</evidence>
<feature type="transmembrane region" description="Helical" evidence="7">
    <location>
        <begin position="355"/>
        <end position="380"/>
    </location>
</feature>
<feature type="transmembrane region" description="Helical" evidence="7">
    <location>
        <begin position="323"/>
        <end position="343"/>
    </location>
</feature>
<feature type="transmembrane region" description="Helical" evidence="7">
    <location>
        <begin position="115"/>
        <end position="133"/>
    </location>
</feature>
<feature type="transmembrane region" description="Helical" evidence="7">
    <location>
        <begin position="87"/>
        <end position="109"/>
    </location>
</feature>
<keyword evidence="10" id="KW-1185">Reference proteome</keyword>
<evidence type="ECO:0000256" key="6">
    <source>
        <dbReference type="ARBA" id="ARBA00023136"/>
    </source>
</evidence>
<dbReference type="RefSeq" id="WP_131331301.1">
    <property type="nucleotide sequence ID" value="NZ_CP044016.1"/>
</dbReference>
<dbReference type="Proteomes" id="UP000292424">
    <property type="component" value="Chromosome"/>
</dbReference>
<keyword evidence="5 7" id="KW-1133">Transmembrane helix</keyword>
<evidence type="ECO:0000313" key="9">
    <source>
        <dbReference type="EMBL" id="QES90316.1"/>
    </source>
</evidence>
<dbReference type="EMBL" id="CP044016">
    <property type="protein sequence ID" value="QES90316.1"/>
    <property type="molecule type" value="Genomic_DNA"/>
</dbReference>
<comment type="similarity">
    <text evidence="2">Belongs to the monovalent cation:proton antiporter 2 (CPA2) transporter (TC 2.A.37) family.</text>
</comment>
<dbReference type="InterPro" id="IPR038770">
    <property type="entry name" value="Na+/solute_symporter_sf"/>
</dbReference>
<evidence type="ECO:0000256" key="7">
    <source>
        <dbReference type="SAM" id="Phobius"/>
    </source>
</evidence>
<feature type="transmembrane region" description="Helical" evidence="7">
    <location>
        <begin position="30"/>
        <end position="51"/>
    </location>
</feature>
<keyword evidence="6 7" id="KW-0472">Membrane</keyword>
<dbReference type="PANTHER" id="PTHR42751:SF3">
    <property type="entry name" value="SODIUM_GLUTAMATE SYMPORTER"/>
    <property type="match status" value="1"/>
</dbReference>
<evidence type="ECO:0000256" key="3">
    <source>
        <dbReference type="ARBA" id="ARBA00022448"/>
    </source>
</evidence>
<sequence length="393" mass="44240">MEKMLSSICILCMTITALLYLFKKSNQPNIIAYILTGIFLGPNVLGLLSLSKDVKEVGDIGVLLLMFFLGLELKVPDKSNLIKQPIYFQFSKTIIAIALSFCIGSILGYSSNEKLLIASFLMFNSTVIASEYLKRDGNLHTNLGSCLLNILLLQDILFTPFLLYVDIGNVSLRYLFKILMSIVGITIFLYVINRLRERKKNFLDAILPDMVNDHELQVFSGLLLCLGFAYLSSFSGLGHSTGSFLAGVIVGRSNSLTWLEKSLRPFEIFFVSLFFVSIGLQIDIHFLLNHLKIISFLSIIFILCNFIFAVLFFCLNHLSLSKCIYNAALLSHCGELAIVAFSLGFQKKTIDYDFYMNGLCLVAISLLVSSYWIFILKYFLSKNKIPLNKLDLL</sequence>
<proteinExistence type="inferred from homology"/>
<evidence type="ECO:0000256" key="4">
    <source>
        <dbReference type="ARBA" id="ARBA00022692"/>
    </source>
</evidence>
<feature type="transmembrane region" description="Helical" evidence="7">
    <location>
        <begin position="145"/>
        <end position="165"/>
    </location>
</feature>
<feature type="transmembrane region" description="Helical" evidence="7">
    <location>
        <begin position="6"/>
        <end position="23"/>
    </location>
</feature>
<dbReference type="InterPro" id="IPR006153">
    <property type="entry name" value="Cation/H_exchanger_TM"/>
</dbReference>
<dbReference type="GO" id="GO:0016020">
    <property type="term" value="C:membrane"/>
    <property type="evidence" value="ECO:0007669"/>
    <property type="project" value="UniProtKB-SubCell"/>
</dbReference>
<reference evidence="9 10" key="1">
    <citation type="submission" date="2019-09" db="EMBL/GenBank/DDBJ databases">
        <title>Complete genome sequence of Arachidicoccus sp. B3-10 isolated from apple orchard soil.</title>
        <authorList>
            <person name="Kim H.S."/>
            <person name="Han K.-I."/>
            <person name="Suh M.K."/>
            <person name="Lee K.C."/>
            <person name="Eom M.K."/>
            <person name="Kim J.-S."/>
            <person name="Kang S.W."/>
            <person name="Sin Y."/>
            <person name="Lee J.-S."/>
        </authorList>
    </citation>
    <scope>NUCLEOTIDE SEQUENCE [LARGE SCALE GENOMIC DNA]</scope>
    <source>
        <strain evidence="9 10">B3-10</strain>
    </source>
</reference>
<dbReference type="Pfam" id="PF00999">
    <property type="entry name" value="Na_H_Exchanger"/>
    <property type="match status" value="1"/>
</dbReference>
<feature type="transmembrane region" description="Helical" evidence="7">
    <location>
        <begin position="268"/>
        <end position="288"/>
    </location>
</feature>
<comment type="subcellular location">
    <subcellularLocation>
        <location evidence="1">Membrane</location>
        <topology evidence="1">Multi-pass membrane protein</topology>
    </subcellularLocation>
</comment>
<evidence type="ECO:0000313" key="10">
    <source>
        <dbReference type="Proteomes" id="UP000292424"/>
    </source>
</evidence>
<dbReference type="GO" id="GO:0015297">
    <property type="term" value="F:antiporter activity"/>
    <property type="evidence" value="ECO:0007669"/>
    <property type="project" value="InterPro"/>
</dbReference>